<sequence length="319" mass="34509">MSIDLRAEASCPAAPAAPTARASDRPAHRSRRRRGYALFALFAFPNLALIAVFAYWPIVANLYLSLTNWDFISPEPLFVGLTNYTSMLASPSFHKVLWVSLVWVVVVVGISLLLGVLLAALFSKKLPGTSVVTGIVFTPHVVSGAAIAVVWLFIFDPNYGLARVAFNLLGAESPSWTTDANWALPALLIVSIWKGVGFVSIVYLAGIQGLPTDVLEAAKLDGASSFQTFTRVILPLLSPTTFFLVITQTIGAFQAFDLIAVMTNGGPASATTTLSWFIYEQAFVRSNVGLSAAAGTVMFVLLMLITVLQFRFVEKKVHY</sequence>
<dbReference type="AlphaFoldDB" id="A0A2A3YN67"/>
<dbReference type="SUPFAM" id="SSF161098">
    <property type="entry name" value="MetI-like"/>
    <property type="match status" value="1"/>
</dbReference>
<evidence type="ECO:0000256" key="4">
    <source>
        <dbReference type="ARBA" id="ARBA00022692"/>
    </source>
</evidence>
<evidence type="ECO:0000256" key="7">
    <source>
        <dbReference type="RuleBase" id="RU363032"/>
    </source>
</evidence>
<dbReference type="Proteomes" id="UP000218598">
    <property type="component" value="Unassembled WGS sequence"/>
</dbReference>
<name>A0A2A3YN67_9MICO</name>
<dbReference type="InterPro" id="IPR035906">
    <property type="entry name" value="MetI-like_sf"/>
</dbReference>
<dbReference type="OrthoDB" id="9805974at2"/>
<feature type="transmembrane region" description="Helical" evidence="7">
    <location>
        <begin position="96"/>
        <end position="122"/>
    </location>
</feature>
<dbReference type="InterPro" id="IPR000515">
    <property type="entry name" value="MetI-like"/>
</dbReference>
<evidence type="ECO:0000256" key="3">
    <source>
        <dbReference type="ARBA" id="ARBA00022475"/>
    </source>
</evidence>
<organism evidence="10 11">
    <name type="scientific">Brachybacterium alimentarium</name>
    <dbReference type="NCBI Taxonomy" id="47845"/>
    <lineage>
        <taxon>Bacteria</taxon>
        <taxon>Bacillati</taxon>
        <taxon>Actinomycetota</taxon>
        <taxon>Actinomycetes</taxon>
        <taxon>Micrococcales</taxon>
        <taxon>Dermabacteraceae</taxon>
        <taxon>Brachybacterium</taxon>
    </lineage>
</organism>
<reference evidence="10 11" key="1">
    <citation type="journal article" date="2017" name="Elife">
        <title>Extensive horizontal gene transfer in cheese-associated bacteria.</title>
        <authorList>
            <person name="Bonham K.S."/>
            <person name="Wolfe B.E."/>
            <person name="Dutton R.J."/>
        </authorList>
    </citation>
    <scope>NUCLEOTIDE SEQUENCE [LARGE SCALE GENOMIC DNA]</scope>
    <source>
        <strain evidence="10 11">341_9</strain>
    </source>
</reference>
<evidence type="ECO:0000259" key="9">
    <source>
        <dbReference type="PROSITE" id="PS50928"/>
    </source>
</evidence>
<dbReference type="PROSITE" id="PS50928">
    <property type="entry name" value="ABC_TM1"/>
    <property type="match status" value="1"/>
</dbReference>
<accession>A0A2A3YN67</accession>
<dbReference type="Gene3D" id="1.10.3720.10">
    <property type="entry name" value="MetI-like"/>
    <property type="match status" value="1"/>
</dbReference>
<feature type="transmembrane region" description="Helical" evidence="7">
    <location>
        <begin position="258"/>
        <end position="278"/>
    </location>
</feature>
<keyword evidence="3" id="KW-1003">Cell membrane</keyword>
<evidence type="ECO:0000256" key="2">
    <source>
        <dbReference type="ARBA" id="ARBA00022448"/>
    </source>
</evidence>
<feature type="transmembrane region" description="Helical" evidence="7">
    <location>
        <begin position="35"/>
        <end position="58"/>
    </location>
</feature>
<comment type="similarity">
    <text evidence="7">Belongs to the binding-protein-dependent transport system permease family.</text>
</comment>
<protein>
    <submittedName>
        <fullName evidence="10">Glycerol-3-phosphate ABC transporter permease</fullName>
    </submittedName>
</protein>
<keyword evidence="6 7" id="KW-0472">Membrane</keyword>
<comment type="subcellular location">
    <subcellularLocation>
        <location evidence="1 7">Cell membrane</location>
        <topology evidence="1 7">Multi-pass membrane protein</topology>
    </subcellularLocation>
</comment>
<evidence type="ECO:0000313" key="10">
    <source>
        <dbReference type="EMBL" id="PCC40734.1"/>
    </source>
</evidence>
<dbReference type="GO" id="GO:0055085">
    <property type="term" value="P:transmembrane transport"/>
    <property type="evidence" value="ECO:0007669"/>
    <property type="project" value="InterPro"/>
</dbReference>
<feature type="region of interest" description="Disordered" evidence="8">
    <location>
        <begin position="1"/>
        <end position="28"/>
    </location>
</feature>
<dbReference type="RefSeq" id="WP_096196487.1">
    <property type="nucleotide sequence ID" value="NZ_JBQQNQ010000015.1"/>
</dbReference>
<feature type="transmembrane region" description="Helical" evidence="7">
    <location>
        <begin position="182"/>
        <end position="207"/>
    </location>
</feature>
<dbReference type="Pfam" id="PF00528">
    <property type="entry name" value="BPD_transp_1"/>
    <property type="match status" value="1"/>
</dbReference>
<keyword evidence="4 7" id="KW-0812">Transmembrane</keyword>
<comment type="caution">
    <text evidence="10">The sequence shown here is derived from an EMBL/GenBank/DDBJ whole genome shotgun (WGS) entry which is preliminary data.</text>
</comment>
<keyword evidence="11" id="KW-1185">Reference proteome</keyword>
<keyword evidence="2 7" id="KW-0813">Transport</keyword>
<evidence type="ECO:0000256" key="5">
    <source>
        <dbReference type="ARBA" id="ARBA00022989"/>
    </source>
</evidence>
<evidence type="ECO:0000313" key="11">
    <source>
        <dbReference type="Proteomes" id="UP000218598"/>
    </source>
</evidence>
<feature type="transmembrane region" description="Helical" evidence="7">
    <location>
        <begin position="290"/>
        <end position="312"/>
    </location>
</feature>
<evidence type="ECO:0000256" key="6">
    <source>
        <dbReference type="ARBA" id="ARBA00023136"/>
    </source>
</evidence>
<evidence type="ECO:0000256" key="1">
    <source>
        <dbReference type="ARBA" id="ARBA00004651"/>
    </source>
</evidence>
<dbReference type="InterPro" id="IPR051393">
    <property type="entry name" value="ABC_transporter_permease"/>
</dbReference>
<dbReference type="PANTHER" id="PTHR30193:SF37">
    <property type="entry name" value="INNER MEMBRANE ABC TRANSPORTER PERMEASE PROTEIN YCJO"/>
    <property type="match status" value="1"/>
</dbReference>
<evidence type="ECO:0000256" key="8">
    <source>
        <dbReference type="SAM" id="MobiDB-lite"/>
    </source>
</evidence>
<keyword evidence="5 7" id="KW-1133">Transmembrane helix</keyword>
<dbReference type="CDD" id="cd06261">
    <property type="entry name" value="TM_PBP2"/>
    <property type="match status" value="1"/>
</dbReference>
<feature type="compositionally biased region" description="Low complexity" evidence="8">
    <location>
        <begin position="8"/>
        <end position="21"/>
    </location>
</feature>
<feature type="transmembrane region" description="Helical" evidence="7">
    <location>
        <begin position="228"/>
        <end position="246"/>
    </location>
</feature>
<feature type="domain" description="ABC transmembrane type-1" evidence="9">
    <location>
        <begin position="97"/>
        <end position="309"/>
    </location>
</feature>
<feature type="transmembrane region" description="Helical" evidence="7">
    <location>
        <begin position="134"/>
        <end position="154"/>
    </location>
</feature>
<dbReference type="PANTHER" id="PTHR30193">
    <property type="entry name" value="ABC TRANSPORTER PERMEASE PROTEIN"/>
    <property type="match status" value="1"/>
</dbReference>
<dbReference type="EMBL" id="NRGR01000005">
    <property type="protein sequence ID" value="PCC40734.1"/>
    <property type="molecule type" value="Genomic_DNA"/>
</dbReference>
<dbReference type="GO" id="GO:0005886">
    <property type="term" value="C:plasma membrane"/>
    <property type="evidence" value="ECO:0007669"/>
    <property type="project" value="UniProtKB-SubCell"/>
</dbReference>
<gene>
    <name evidence="10" type="ORF">CIK66_02920</name>
</gene>
<proteinExistence type="inferred from homology"/>